<dbReference type="PANTHER" id="PTHR43615">
    <property type="entry name" value="PHOSPHOENOLPYRUVATE SYNTHASE-RELATED"/>
    <property type="match status" value="1"/>
</dbReference>
<feature type="domain" description="PEP-utilising enzyme mobile" evidence="1">
    <location>
        <begin position="818"/>
        <end position="887"/>
    </location>
</feature>
<dbReference type="RefSeq" id="WP_394831449.1">
    <property type="nucleotide sequence ID" value="NZ_CP089929.1"/>
</dbReference>
<evidence type="ECO:0000259" key="2">
    <source>
        <dbReference type="Pfam" id="PF01326"/>
    </source>
</evidence>
<dbReference type="Pfam" id="PF01326">
    <property type="entry name" value="PPDK_N"/>
    <property type="match status" value="1"/>
</dbReference>
<protein>
    <recommendedName>
        <fullName evidence="5">Phosphoenolpyruvate synthase</fullName>
    </recommendedName>
</protein>
<keyword evidence="4" id="KW-1185">Reference proteome</keyword>
<dbReference type="InterPro" id="IPR013815">
    <property type="entry name" value="ATP_grasp_subdomain_1"/>
</dbReference>
<evidence type="ECO:0000313" key="4">
    <source>
        <dbReference type="Proteomes" id="UP001374803"/>
    </source>
</evidence>
<gene>
    <name evidence="3" type="ORF">LVJ94_33545</name>
</gene>
<dbReference type="InterPro" id="IPR002192">
    <property type="entry name" value="PPDK_AMP/ATP-bd"/>
</dbReference>
<name>A0ABZ2KXX4_9BACT</name>
<accession>A0ABZ2KXX4</accession>
<evidence type="ECO:0000259" key="1">
    <source>
        <dbReference type="Pfam" id="PF00391"/>
    </source>
</evidence>
<dbReference type="EMBL" id="CP089983">
    <property type="protein sequence ID" value="WXB01830.1"/>
    <property type="molecule type" value="Genomic_DNA"/>
</dbReference>
<evidence type="ECO:0000313" key="3">
    <source>
        <dbReference type="EMBL" id="WXB01830.1"/>
    </source>
</evidence>
<dbReference type="PANTHER" id="PTHR43615:SF1">
    <property type="entry name" value="PPDK_N DOMAIN-CONTAINING PROTEIN"/>
    <property type="match status" value="1"/>
</dbReference>
<dbReference type="Gene3D" id="3.30.470.20">
    <property type="entry name" value="ATP-grasp fold, B domain"/>
    <property type="match status" value="1"/>
</dbReference>
<reference evidence="3" key="1">
    <citation type="submission" date="2021-12" db="EMBL/GenBank/DDBJ databases">
        <title>Discovery of the Pendulisporaceae a myxobacterial family with distinct sporulation behavior and unique specialized metabolism.</title>
        <authorList>
            <person name="Garcia R."/>
            <person name="Popoff A."/>
            <person name="Bader C.D."/>
            <person name="Loehr J."/>
            <person name="Walesch S."/>
            <person name="Walt C."/>
            <person name="Boldt J."/>
            <person name="Bunk B."/>
            <person name="Haeckl F.J.F.P.J."/>
            <person name="Gunesch A.P."/>
            <person name="Birkelbach J."/>
            <person name="Nuebel U."/>
            <person name="Pietschmann T."/>
            <person name="Bach T."/>
            <person name="Mueller R."/>
        </authorList>
    </citation>
    <scope>NUCLEOTIDE SEQUENCE</scope>
    <source>
        <strain evidence="3">MSr11367</strain>
    </source>
</reference>
<dbReference type="InterPro" id="IPR008279">
    <property type="entry name" value="PEP-util_enz_mobile_dom"/>
</dbReference>
<sequence>MNDTCDRIVIGGVGEKKAPLPARLVGGKGANLDLLRELPVPRWFCVTTRAFEHLVSDLRYRFAARLATLAWATDDEVIAFAGELRQAARACALEADDERRILENFDALFGPETWVAVRSSAVGEDGSQASYAGQMDSYLFVTRAELIDRIKDCFASAFSDRALLYRRKQGAEPLPHAAVIVQEIVRSEVSGVLFTANPSTGDHGEAVIAAAYGLGEGVVADRVEADTFFIHRATRQPRDRQIRNKGTQVVFDQHAGRGTCIAEVPNVRAHAPALDDVQLDTLISMGERALALFGCPQDVEWAIDAEGKIYVLQARPITTLKTPPEPTGTRRVFDNTNIVESYPGVTTPLTFSFVRKGYEIVFRQTARAFGIAESTLVQERATIANMVGLVEGRIYYNIENWYRYYSLVPGLERNLEAWKQALGLKDATARVPRSPARLLQELRVRANAVRNFIGLRRDLASFQRRMADFQRRFRSQSVDDLSADELLLLYESLFDDLIRHWEPTTVNDLFAFNFHHVLGRFIASSGFEDHPSLQNDLLCGERGMESVEPVRSVLALTQRIRESDALRRLFDTERHDERVWRSLCEDPAHETFRAQVERHIELYGDRTVEELKLETSPLSENPASLIALCRGYLHAGTTFEQFQERETRIRSGAERTVAERLRRRPWTRLAFAFLLEETRRAVRNRENTRLARSRMFGMVKRIFRAMGRRFCEQGLLGDAADIFYLTVDEIEAAIRGSAVTRGLGEVVAMRRREFRAFAERDTESRIVTQGIVSAHRAAGPARTSPEVAPASLLRGQGCAPGVVRGRARIVRDPKGAVIQPDEILVAAMTDPGWVFLMVAARGLVVERGSILSHTAIIGRELGIPTIVAVDGATRHIADGAELEIDGGLGTVRVL</sequence>
<feature type="domain" description="Pyruvate phosphate dikinase AMP/ATP-binding" evidence="2">
    <location>
        <begin position="23"/>
        <end position="322"/>
    </location>
</feature>
<dbReference type="Proteomes" id="UP001374803">
    <property type="component" value="Chromosome"/>
</dbReference>
<dbReference type="Gene3D" id="3.50.30.10">
    <property type="entry name" value="Phosphohistidine domain"/>
    <property type="match status" value="1"/>
</dbReference>
<proteinExistence type="predicted"/>
<dbReference type="Gene3D" id="3.30.1490.20">
    <property type="entry name" value="ATP-grasp fold, A domain"/>
    <property type="match status" value="1"/>
</dbReference>
<dbReference type="Pfam" id="PF00391">
    <property type="entry name" value="PEP-utilizers"/>
    <property type="match status" value="1"/>
</dbReference>
<evidence type="ECO:0008006" key="5">
    <source>
        <dbReference type="Google" id="ProtNLM"/>
    </source>
</evidence>
<dbReference type="SUPFAM" id="SSF52009">
    <property type="entry name" value="Phosphohistidine domain"/>
    <property type="match status" value="1"/>
</dbReference>
<organism evidence="3 4">
    <name type="scientific">Pendulispora rubella</name>
    <dbReference type="NCBI Taxonomy" id="2741070"/>
    <lineage>
        <taxon>Bacteria</taxon>
        <taxon>Pseudomonadati</taxon>
        <taxon>Myxococcota</taxon>
        <taxon>Myxococcia</taxon>
        <taxon>Myxococcales</taxon>
        <taxon>Sorangiineae</taxon>
        <taxon>Pendulisporaceae</taxon>
        <taxon>Pendulispora</taxon>
    </lineage>
</organism>
<dbReference type="InterPro" id="IPR036637">
    <property type="entry name" value="Phosphohistidine_dom_sf"/>
</dbReference>
<dbReference type="InterPro" id="IPR051549">
    <property type="entry name" value="PEP_Utilizing_Enz"/>
</dbReference>
<dbReference type="SUPFAM" id="SSF56059">
    <property type="entry name" value="Glutathione synthetase ATP-binding domain-like"/>
    <property type="match status" value="1"/>
</dbReference>